<evidence type="ECO:0000313" key="5">
    <source>
        <dbReference type="Proteomes" id="UP001208692"/>
    </source>
</evidence>
<protein>
    <recommendedName>
        <fullName evidence="1">BPL/LPL catalytic domain-containing protein</fullName>
    </recommendedName>
</protein>
<dbReference type="PROSITE" id="PS51733">
    <property type="entry name" value="BPL_LPL_CATALYTIC"/>
    <property type="match status" value="1"/>
</dbReference>
<dbReference type="PANTHER" id="PTHR36456">
    <property type="entry name" value="UPF0232 PROTEIN SCO3875"/>
    <property type="match status" value="1"/>
</dbReference>
<feature type="domain" description="BPL/LPL catalytic" evidence="1">
    <location>
        <begin position="1"/>
        <end position="97"/>
    </location>
</feature>
<reference evidence="2 5" key="1">
    <citation type="submission" date="2021-11" db="EMBL/GenBank/DDBJ databases">
        <title>Draft genome sequence of Capnocytophaga sp. strain KC07075 isolated from cat oral cavity.</title>
        <authorList>
            <person name="Suzuki M."/>
            <person name="Imaoka K."/>
            <person name="Kimura M."/>
            <person name="Morikawa S."/>
            <person name="Maeda K."/>
        </authorList>
    </citation>
    <scope>NUCLEOTIDE SEQUENCE</scope>
    <source>
        <strain evidence="2">KC07075</strain>
        <strain evidence="3 5">KC07079</strain>
    </source>
</reference>
<dbReference type="AlphaFoldDB" id="A0AAV5AV75"/>
<dbReference type="Proteomes" id="UP001208692">
    <property type="component" value="Unassembled WGS sequence"/>
</dbReference>
<comment type="caution">
    <text evidence="2">The sequence shown here is derived from an EMBL/GenBank/DDBJ whole genome shotgun (WGS) entry which is preliminary data.</text>
</comment>
<dbReference type="Pfam" id="PF05258">
    <property type="entry name" value="DciA"/>
    <property type="match status" value="1"/>
</dbReference>
<proteinExistence type="predicted"/>
<dbReference type="RefSeq" id="WP_264845996.1">
    <property type="nucleotide sequence ID" value="NZ_BPMA01000016.1"/>
</dbReference>
<accession>A0AAV5AV75</accession>
<dbReference type="InterPro" id="IPR004143">
    <property type="entry name" value="BPL_LPL_catalytic"/>
</dbReference>
<organism evidence="2 4">
    <name type="scientific">Capnocytophaga catalasegens</name>
    <dbReference type="NCBI Taxonomy" id="1004260"/>
    <lineage>
        <taxon>Bacteria</taxon>
        <taxon>Pseudomonadati</taxon>
        <taxon>Bacteroidota</taxon>
        <taxon>Flavobacteriia</taxon>
        <taxon>Flavobacteriales</taxon>
        <taxon>Flavobacteriaceae</taxon>
        <taxon>Capnocytophaga</taxon>
    </lineage>
</organism>
<evidence type="ECO:0000313" key="2">
    <source>
        <dbReference type="EMBL" id="GJM49403.1"/>
    </source>
</evidence>
<evidence type="ECO:0000313" key="4">
    <source>
        <dbReference type="Proteomes" id="UP001207736"/>
    </source>
</evidence>
<dbReference type="InterPro" id="IPR007922">
    <property type="entry name" value="DciA-like"/>
</dbReference>
<keyword evidence="5" id="KW-1185">Reference proteome</keyword>
<dbReference type="EMBL" id="BQKA01000006">
    <property type="protein sequence ID" value="GJM49403.1"/>
    <property type="molecule type" value="Genomic_DNA"/>
</dbReference>
<dbReference type="EMBL" id="BQKB01000013">
    <property type="protein sequence ID" value="GJM52553.1"/>
    <property type="molecule type" value="Genomic_DNA"/>
</dbReference>
<evidence type="ECO:0000313" key="3">
    <source>
        <dbReference type="EMBL" id="GJM52553.1"/>
    </source>
</evidence>
<gene>
    <name evidence="2" type="ORF">RCZ15_03780</name>
    <name evidence="3" type="ORF">RCZ16_08700</name>
</gene>
<sequence>MSRDNDINSLSELLKRAVQKNNWEYGIDKVRVKQAWNKIAGMGVERYTQAVNLQGTTLIVSLSSAALCQELSYGKTRMIELINEELGKEVVKEIILK</sequence>
<dbReference type="Proteomes" id="UP001207736">
    <property type="component" value="Unassembled WGS sequence"/>
</dbReference>
<evidence type="ECO:0000259" key="1">
    <source>
        <dbReference type="PROSITE" id="PS51733"/>
    </source>
</evidence>
<name>A0AAV5AV75_9FLAO</name>
<dbReference type="PANTHER" id="PTHR36456:SF1">
    <property type="entry name" value="UPF0232 PROTEIN SCO3875"/>
    <property type="match status" value="1"/>
</dbReference>